<dbReference type="InterPro" id="IPR035986">
    <property type="entry name" value="PKD_dom_sf"/>
</dbReference>
<keyword evidence="1" id="KW-0732">Signal</keyword>
<protein>
    <submittedName>
        <fullName evidence="3">PKD domain-containing protein</fullName>
    </submittedName>
</protein>
<dbReference type="InterPro" id="IPR000601">
    <property type="entry name" value="PKD_dom"/>
</dbReference>
<accession>A0A1G7AJ31</accession>
<dbReference type="InterPro" id="IPR022409">
    <property type="entry name" value="PKD/Chitinase_dom"/>
</dbReference>
<proteinExistence type="predicted"/>
<dbReference type="Gene3D" id="2.60.40.10">
    <property type="entry name" value="Immunoglobulins"/>
    <property type="match status" value="1"/>
</dbReference>
<gene>
    <name evidence="3" type="ORF">SAMN05216464_10491</name>
</gene>
<dbReference type="STRING" id="1391627.SAMN05216464_10491"/>
<reference evidence="3 4" key="1">
    <citation type="submission" date="2016-10" db="EMBL/GenBank/DDBJ databases">
        <authorList>
            <person name="de Groot N.N."/>
        </authorList>
    </citation>
    <scope>NUCLEOTIDE SEQUENCE [LARGE SCALE GENOMIC DNA]</scope>
    <source>
        <strain evidence="3 4">47C3B</strain>
    </source>
</reference>
<dbReference type="InterPro" id="IPR013783">
    <property type="entry name" value="Ig-like_fold"/>
</dbReference>
<evidence type="ECO:0000259" key="2">
    <source>
        <dbReference type="PROSITE" id="PS50093"/>
    </source>
</evidence>
<dbReference type="Proteomes" id="UP000199072">
    <property type="component" value="Unassembled WGS sequence"/>
</dbReference>
<dbReference type="CDD" id="cd00146">
    <property type="entry name" value="PKD"/>
    <property type="match status" value="1"/>
</dbReference>
<feature type="signal peptide" evidence="1">
    <location>
        <begin position="1"/>
        <end position="23"/>
    </location>
</feature>
<dbReference type="Pfam" id="PF18911">
    <property type="entry name" value="PKD_4"/>
    <property type="match status" value="1"/>
</dbReference>
<dbReference type="SMART" id="SM00089">
    <property type="entry name" value="PKD"/>
    <property type="match status" value="1"/>
</dbReference>
<feature type="domain" description="PKD" evidence="2">
    <location>
        <begin position="21"/>
        <end position="87"/>
    </location>
</feature>
<evidence type="ECO:0000313" key="3">
    <source>
        <dbReference type="EMBL" id="SDE13876.1"/>
    </source>
</evidence>
<dbReference type="EMBL" id="FNAI01000004">
    <property type="protein sequence ID" value="SDE13876.1"/>
    <property type="molecule type" value="Genomic_DNA"/>
</dbReference>
<dbReference type="AlphaFoldDB" id="A0A1G7AJ31"/>
<evidence type="ECO:0000313" key="4">
    <source>
        <dbReference type="Proteomes" id="UP000199072"/>
    </source>
</evidence>
<dbReference type="PROSITE" id="PS50093">
    <property type="entry name" value="PKD"/>
    <property type="match status" value="1"/>
</dbReference>
<name>A0A1G7AJ31_9SPHI</name>
<keyword evidence="4" id="KW-1185">Reference proteome</keyword>
<dbReference type="RefSeq" id="WP_091149041.1">
    <property type="nucleotide sequence ID" value="NZ_FNAI01000004.1"/>
</dbReference>
<dbReference type="SUPFAM" id="SSF49299">
    <property type="entry name" value="PKD domain"/>
    <property type="match status" value="1"/>
</dbReference>
<sequence length="208" mass="22453">MKKTLLLAFVSFAVLTGCSKDPAASFSTPKTNYYINEVVSISNGTTGSNSYKWDFGDGQTSTEQNPRHVYNKKGIYQVKLTAGSSTSVHALRVYPGTASYEVDNATDADLPMVSFAADANGNIFDFIDHNIILAGGKSDTVFTLDPVIYVGGNIGTKKFIIVPPFTLNTLDHNKLVLAPGSQIYILNSIGKQVVQSQLTNKQAFNSVK</sequence>
<dbReference type="OrthoDB" id="610082at2"/>
<feature type="chain" id="PRO_5011597234" evidence="1">
    <location>
        <begin position="24"/>
        <end position="208"/>
    </location>
</feature>
<organism evidence="3 4">
    <name type="scientific">Mucilaginibacter pineti</name>
    <dbReference type="NCBI Taxonomy" id="1391627"/>
    <lineage>
        <taxon>Bacteria</taxon>
        <taxon>Pseudomonadati</taxon>
        <taxon>Bacteroidota</taxon>
        <taxon>Sphingobacteriia</taxon>
        <taxon>Sphingobacteriales</taxon>
        <taxon>Sphingobacteriaceae</taxon>
        <taxon>Mucilaginibacter</taxon>
    </lineage>
</organism>
<dbReference type="PROSITE" id="PS51257">
    <property type="entry name" value="PROKAR_LIPOPROTEIN"/>
    <property type="match status" value="1"/>
</dbReference>
<evidence type="ECO:0000256" key="1">
    <source>
        <dbReference type="SAM" id="SignalP"/>
    </source>
</evidence>